<feature type="compositionally biased region" description="Low complexity" evidence="1">
    <location>
        <begin position="71"/>
        <end position="90"/>
    </location>
</feature>
<keyword evidence="4" id="KW-1185">Reference proteome</keyword>
<organism evidence="3 4">
    <name type="scientific">Periconia macrospinosa</name>
    <dbReference type="NCBI Taxonomy" id="97972"/>
    <lineage>
        <taxon>Eukaryota</taxon>
        <taxon>Fungi</taxon>
        <taxon>Dikarya</taxon>
        <taxon>Ascomycota</taxon>
        <taxon>Pezizomycotina</taxon>
        <taxon>Dothideomycetes</taxon>
        <taxon>Pleosporomycetidae</taxon>
        <taxon>Pleosporales</taxon>
        <taxon>Massarineae</taxon>
        <taxon>Periconiaceae</taxon>
        <taxon>Periconia</taxon>
    </lineage>
</organism>
<dbReference type="AlphaFoldDB" id="A0A2V1E7Z0"/>
<dbReference type="Proteomes" id="UP000244855">
    <property type="component" value="Unassembled WGS sequence"/>
</dbReference>
<feature type="compositionally biased region" description="Pro residues" evidence="1">
    <location>
        <begin position="455"/>
        <end position="464"/>
    </location>
</feature>
<protein>
    <recommendedName>
        <fullName evidence="2">Myb/SANT-like domain-containing protein</fullName>
    </recommendedName>
</protein>
<feature type="region of interest" description="Disordered" evidence="1">
    <location>
        <begin position="249"/>
        <end position="312"/>
    </location>
</feature>
<feature type="region of interest" description="Disordered" evidence="1">
    <location>
        <begin position="337"/>
        <end position="379"/>
    </location>
</feature>
<feature type="region of interest" description="Disordered" evidence="1">
    <location>
        <begin position="68"/>
        <end position="116"/>
    </location>
</feature>
<feature type="compositionally biased region" description="Polar residues" evidence="1">
    <location>
        <begin position="284"/>
        <end position="296"/>
    </location>
</feature>
<evidence type="ECO:0000259" key="2">
    <source>
        <dbReference type="Pfam" id="PF12776"/>
    </source>
</evidence>
<proteinExistence type="predicted"/>
<accession>A0A2V1E7Z0</accession>
<feature type="compositionally biased region" description="Polar residues" evidence="1">
    <location>
        <begin position="93"/>
        <end position="116"/>
    </location>
</feature>
<evidence type="ECO:0000313" key="3">
    <source>
        <dbReference type="EMBL" id="PVI06496.1"/>
    </source>
</evidence>
<feature type="domain" description="Myb/SANT-like" evidence="2">
    <location>
        <begin position="123"/>
        <end position="205"/>
    </location>
</feature>
<dbReference type="Pfam" id="PF12776">
    <property type="entry name" value="Myb_DNA-bind_3"/>
    <property type="match status" value="1"/>
</dbReference>
<feature type="region of interest" description="Disordered" evidence="1">
    <location>
        <begin position="1"/>
        <end position="52"/>
    </location>
</feature>
<name>A0A2V1E7Z0_9PLEO</name>
<dbReference type="InterPro" id="IPR024752">
    <property type="entry name" value="Myb/SANT-like_dom"/>
</dbReference>
<evidence type="ECO:0000256" key="1">
    <source>
        <dbReference type="SAM" id="MobiDB-lite"/>
    </source>
</evidence>
<evidence type="ECO:0000313" key="4">
    <source>
        <dbReference type="Proteomes" id="UP000244855"/>
    </source>
</evidence>
<dbReference type="STRING" id="97972.A0A2V1E7Z0"/>
<reference evidence="3 4" key="1">
    <citation type="journal article" date="2018" name="Sci. Rep.">
        <title>Comparative genomics provides insights into the lifestyle and reveals functional heterogeneity of dark septate endophytic fungi.</title>
        <authorList>
            <person name="Knapp D.G."/>
            <person name="Nemeth J.B."/>
            <person name="Barry K."/>
            <person name="Hainaut M."/>
            <person name="Henrissat B."/>
            <person name="Johnson J."/>
            <person name="Kuo A."/>
            <person name="Lim J.H.P."/>
            <person name="Lipzen A."/>
            <person name="Nolan M."/>
            <person name="Ohm R.A."/>
            <person name="Tamas L."/>
            <person name="Grigoriev I.V."/>
            <person name="Spatafora J.W."/>
            <person name="Nagy L.G."/>
            <person name="Kovacs G.M."/>
        </authorList>
    </citation>
    <scope>NUCLEOTIDE SEQUENCE [LARGE SCALE GENOMIC DNA]</scope>
    <source>
        <strain evidence="3 4">DSE2036</strain>
    </source>
</reference>
<sequence length="588" mass="64478">MDDIPTPASSETSAFNQKINSEDASPDPPSRKNASSTPTADHDVSAASVQAAQVETPVQSVIQGQIEAQAQNPTPVQSTTSTPTATSAPNIALPNTLTWTVPSSNQTPPRATSSGENIPTRIRWTEEMTKTLLTTLVQKVVRHGMRNDTGYQKLVWRQTREIVQQVAGDSMTVTEQHCKSKHDSCKLDWKAWEKLKEIPGFAMNEDGCATISSPEIEAHFMEHKEARKFFKQAFPFEDLHAQLFGGVPNALSQSRKRPGSTSIDETRRDGIAPPDRASAPIPADQTSIPTSTAQPESTPPILNPGPSAENQQRQIISDLARKMGDHATAMKITAANTPIQHHEPTPAPTASNHEARQEAHPVPVSQSRGVVPSTYPPRVVAPVNPQYQVETPRFNGPTTHHQYNTPPPTHQLNGPLLPNSHYSHPPAPQPVAPSPTHPHGYPTFPTQYAHKAYPSPSPYPPPTPTHTTHSIDPPPTDQLNKTLQSFSSKLATLSDAMSRQNPNLETQRAAQVLMERTYTMDEELQVAMAMHIFNQDALATSFLAWGSVATQKLWVKKQLERLLREGILEGSQGVEEKIRGVRVKGEYM</sequence>
<gene>
    <name evidence="3" type="ORF">DM02DRAFT_609686</name>
</gene>
<dbReference type="EMBL" id="KZ805308">
    <property type="protein sequence ID" value="PVI06496.1"/>
    <property type="molecule type" value="Genomic_DNA"/>
</dbReference>
<feature type="region of interest" description="Disordered" evidence="1">
    <location>
        <begin position="420"/>
        <end position="479"/>
    </location>
</feature>
<feature type="compositionally biased region" description="Pro residues" evidence="1">
    <location>
        <begin position="425"/>
        <end position="436"/>
    </location>
</feature>
<feature type="non-terminal residue" evidence="3">
    <location>
        <position position="1"/>
    </location>
</feature>
<feature type="compositionally biased region" description="Polar residues" evidence="1">
    <location>
        <begin position="7"/>
        <end position="23"/>
    </location>
</feature>
<dbReference type="OrthoDB" id="5430673at2759"/>